<evidence type="ECO:0000313" key="3">
    <source>
        <dbReference type="Proteomes" id="UP000014244"/>
    </source>
</evidence>
<sequence length="381" mass="42637">YQYNFNGISTFSSVLNTSTINALTNVGAIGSAGRVKNNDLTWPLESLLGVRQLLLVNTQSTKTTTPEYQQISSRIIDNPRYDLPAYKLIGHNDYFNIYQNPDALPVATQIYRKVPTQVQANPVLQQNAYFSTFTPETIGAIFTTTDFSGITVDNVKPLTTLTNAIATKKDKKLGATITLNVNPSTEQRYLVMSENMRKNMAISINNVPLKNDPDNGSKTVSLPIDAEKPTTVTLTFNRNIDQIDLDHFALYTLNRQPFEQAVAAAKQHAPKQVVKNGSVTLTTRQNNSGYIMLTIPYEKGWQVDNKQVKIQNYRGFIGLKVPSTNLKFTLSYHTPGIKAGWTVTSLGLIGLIVLAFLEYWPRNGKHASLVNWPARFRKMWQ</sequence>
<keyword evidence="1" id="KW-0812">Transmembrane</keyword>
<gene>
    <name evidence="2" type="ORF">Lpp41_10661</name>
</gene>
<dbReference type="Pfam" id="PF09586">
    <property type="entry name" value="YfhO"/>
    <property type="match status" value="1"/>
</dbReference>
<evidence type="ECO:0000256" key="1">
    <source>
        <dbReference type="SAM" id="Phobius"/>
    </source>
</evidence>
<name>A0A829H5B6_LACPA</name>
<dbReference type="Proteomes" id="UP000014244">
    <property type="component" value="Unassembled WGS sequence"/>
</dbReference>
<organism evidence="2 3">
    <name type="scientific">Lacticaseibacillus paracasei subsp. paracasei Lpp41</name>
    <dbReference type="NCBI Taxonomy" id="1256208"/>
    <lineage>
        <taxon>Bacteria</taxon>
        <taxon>Bacillati</taxon>
        <taxon>Bacillota</taxon>
        <taxon>Bacilli</taxon>
        <taxon>Lactobacillales</taxon>
        <taxon>Lactobacillaceae</taxon>
        <taxon>Lacticaseibacillus</taxon>
    </lineage>
</organism>
<evidence type="ECO:0008006" key="4">
    <source>
        <dbReference type="Google" id="ProtNLM"/>
    </source>
</evidence>
<protein>
    <recommendedName>
        <fullName evidence="4">YfhO family protein</fullName>
    </recommendedName>
</protein>
<dbReference type="PANTHER" id="PTHR38454">
    <property type="entry name" value="INTEGRAL MEMBRANE PROTEIN-RELATED"/>
    <property type="match status" value="1"/>
</dbReference>
<accession>A0A829H5B6</accession>
<evidence type="ECO:0000313" key="2">
    <source>
        <dbReference type="EMBL" id="EPC71943.1"/>
    </source>
</evidence>
<reference evidence="2 3" key="1">
    <citation type="journal article" date="2013" name="PLoS ONE">
        <title>Lactobacillus paracasei comparative genomics: towards species pan-genome definition and exploitation of diversity.</title>
        <authorList>
            <person name="Smokvina T."/>
            <person name="Wels M."/>
            <person name="Polka J."/>
            <person name="Chervaux C."/>
            <person name="Brisse S."/>
            <person name="Boekhorst J."/>
            <person name="van Hylckama Vlieg J.E."/>
            <person name="Siezen R.J."/>
        </authorList>
    </citation>
    <scope>NUCLEOTIDE SEQUENCE [LARGE SCALE GENOMIC DNA]</scope>
    <source>
        <strain evidence="2 3">Lpp41</strain>
    </source>
</reference>
<dbReference type="EMBL" id="ANKE01000515">
    <property type="protein sequence ID" value="EPC71943.1"/>
    <property type="molecule type" value="Genomic_DNA"/>
</dbReference>
<feature type="non-terminal residue" evidence="2">
    <location>
        <position position="1"/>
    </location>
</feature>
<keyword evidence="1" id="KW-1133">Transmembrane helix</keyword>
<dbReference type="PANTHER" id="PTHR38454:SF1">
    <property type="entry name" value="INTEGRAL MEMBRANE PROTEIN"/>
    <property type="match status" value="1"/>
</dbReference>
<dbReference type="InterPro" id="IPR018580">
    <property type="entry name" value="Uncharacterised_YfhO"/>
</dbReference>
<comment type="caution">
    <text evidence="2">The sequence shown here is derived from an EMBL/GenBank/DDBJ whole genome shotgun (WGS) entry which is preliminary data.</text>
</comment>
<dbReference type="AlphaFoldDB" id="A0A829H5B6"/>
<keyword evidence="1" id="KW-0472">Membrane</keyword>
<proteinExistence type="predicted"/>
<feature type="transmembrane region" description="Helical" evidence="1">
    <location>
        <begin position="339"/>
        <end position="360"/>
    </location>
</feature>